<dbReference type="RefSeq" id="WP_183898433.1">
    <property type="nucleotide sequence ID" value="NZ_JACIDW010000001.1"/>
</dbReference>
<protein>
    <submittedName>
        <fullName evidence="1">Chaperone modulatory protein CbpM</fullName>
    </submittedName>
</protein>
<comment type="caution">
    <text evidence="1">The sequence shown here is derived from an EMBL/GenBank/DDBJ whole genome shotgun (WGS) entry which is preliminary data.</text>
</comment>
<dbReference type="Proteomes" id="UP000582090">
    <property type="component" value="Unassembled WGS sequence"/>
</dbReference>
<gene>
    <name evidence="1" type="ORF">GGQ67_000331</name>
</gene>
<dbReference type="AlphaFoldDB" id="A0A7W6CKI4"/>
<accession>A0A7W6CKI4</accession>
<dbReference type="SUPFAM" id="SSF46955">
    <property type="entry name" value="Putative DNA-binding domain"/>
    <property type="match status" value="1"/>
</dbReference>
<dbReference type="Gene3D" id="1.10.1660.10">
    <property type="match status" value="1"/>
</dbReference>
<dbReference type="Pfam" id="PF13591">
    <property type="entry name" value="MerR_2"/>
    <property type="match status" value="1"/>
</dbReference>
<sequence>MNDLEFRRTLKIDVTVVDVWVAQGWLIPEAHDGDREFRDDDVARARLILDLTRDMGVNDAGVDLIMDLVDQIHGLRGTLRDMLGAMEQQDDDVRRRLRRKLDTLSSAHVG</sequence>
<organism evidence="1 2">
    <name type="scientific">Rhizobium metallidurans</name>
    <dbReference type="NCBI Taxonomy" id="1265931"/>
    <lineage>
        <taxon>Bacteria</taxon>
        <taxon>Pseudomonadati</taxon>
        <taxon>Pseudomonadota</taxon>
        <taxon>Alphaproteobacteria</taxon>
        <taxon>Hyphomicrobiales</taxon>
        <taxon>Rhizobiaceae</taxon>
        <taxon>Rhizobium/Agrobacterium group</taxon>
        <taxon>Rhizobium</taxon>
    </lineage>
</organism>
<dbReference type="InterPro" id="IPR009061">
    <property type="entry name" value="DNA-bd_dom_put_sf"/>
</dbReference>
<evidence type="ECO:0000313" key="2">
    <source>
        <dbReference type="Proteomes" id="UP000582090"/>
    </source>
</evidence>
<evidence type="ECO:0000313" key="1">
    <source>
        <dbReference type="EMBL" id="MBB3962713.1"/>
    </source>
</evidence>
<reference evidence="1 2" key="1">
    <citation type="submission" date="2020-08" db="EMBL/GenBank/DDBJ databases">
        <title>Genomic Encyclopedia of Type Strains, Phase IV (KMG-IV): sequencing the most valuable type-strain genomes for metagenomic binning, comparative biology and taxonomic classification.</title>
        <authorList>
            <person name="Goeker M."/>
        </authorList>
    </citation>
    <scope>NUCLEOTIDE SEQUENCE [LARGE SCALE GENOMIC DNA]</scope>
    <source>
        <strain evidence="1 2">DSM 26575</strain>
    </source>
</reference>
<keyword evidence="2" id="KW-1185">Reference proteome</keyword>
<name>A0A7W6CKI4_9HYPH</name>
<dbReference type="EMBL" id="JACIDW010000001">
    <property type="protein sequence ID" value="MBB3962713.1"/>
    <property type="molecule type" value="Genomic_DNA"/>
</dbReference>
<proteinExistence type="predicted"/>